<keyword evidence="1" id="KW-0472">Membrane</keyword>
<accession>A0A1F5N500</accession>
<dbReference type="EMBL" id="MFDV01000003">
    <property type="protein sequence ID" value="OGE72741.1"/>
    <property type="molecule type" value="Genomic_DNA"/>
</dbReference>
<dbReference type="STRING" id="1797794.A3H40_02670"/>
<keyword evidence="1" id="KW-1133">Transmembrane helix</keyword>
<keyword evidence="1" id="KW-0812">Transmembrane</keyword>
<dbReference type="Proteomes" id="UP000177057">
    <property type="component" value="Unassembled WGS sequence"/>
</dbReference>
<evidence type="ECO:0000313" key="3">
    <source>
        <dbReference type="Proteomes" id="UP000177057"/>
    </source>
</evidence>
<sequence>MSIFIKKIFTLIINMISKFLKSAVIPIILGVAMILFFGVIAQVRHGIDFENTIEFVNESGEDIRITPIMSHNYEQTLWGTINKSWIKSNLFFQKQPTGMSMRINASKSLKLRSSTYPGFDALILEFTDGSKKISSPHYIQQGPTIFDPVIVAISKKKDLPDFPSDLNPLLIGEKIYVDRNSVDKLLTTK</sequence>
<evidence type="ECO:0000313" key="2">
    <source>
        <dbReference type="EMBL" id="OGE72741.1"/>
    </source>
</evidence>
<dbReference type="AlphaFoldDB" id="A0A1F5N500"/>
<name>A0A1F5N500_9BACT</name>
<gene>
    <name evidence="2" type="ORF">A3H40_02670</name>
</gene>
<proteinExistence type="predicted"/>
<organism evidence="2 3">
    <name type="scientific">Candidatus Daviesbacteria bacterium RIFCSPLOWO2_02_FULL_38_15</name>
    <dbReference type="NCBI Taxonomy" id="1797794"/>
    <lineage>
        <taxon>Bacteria</taxon>
        <taxon>Candidatus Daviesiibacteriota</taxon>
    </lineage>
</organism>
<comment type="caution">
    <text evidence="2">The sequence shown here is derived from an EMBL/GenBank/DDBJ whole genome shotgun (WGS) entry which is preliminary data.</text>
</comment>
<reference evidence="2 3" key="1">
    <citation type="journal article" date="2016" name="Nat. Commun.">
        <title>Thousands of microbial genomes shed light on interconnected biogeochemical processes in an aquifer system.</title>
        <authorList>
            <person name="Anantharaman K."/>
            <person name="Brown C.T."/>
            <person name="Hug L.A."/>
            <person name="Sharon I."/>
            <person name="Castelle C.J."/>
            <person name="Probst A.J."/>
            <person name="Thomas B.C."/>
            <person name="Singh A."/>
            <person name="Wilkins M.J."/>
            <person name="Karaoz U."/>
            <person name="Brodie E.L."/>
            <person name="Williams K.H."/>
            <person name="Hubbard S.S."/>
            <person name="Banfield J.F."/>
        </authorList>
    </citation>
    <scope>NUCLEOTIDE SEQUENCE [LARGE SCALE GENOMIC DNA]</scope>
</reference>
<protein>
    <submittedName>
        <fullName evidence="2">Uncharacterized protein</fullName>
    </submittedName>
</protein>
<evidence type="ECO:0000256" key="1">
    <source>
        <dbReference type="SAM" id="Phobius"/>
    </source>
</evidence>
<feature type="transmembrane region" description="Helical" evidence="1">
    <location>
        <begin position="20"/>
        <end position="41"/>
    </location>
</feature>